<proteinExistence type="predicted"/>
<keyword evidence="2" id="KW-1185">Reference proteome</keyword>
<accession>A0A1R3V9F0</accession>
<evidence type="ECO:0000313" key="1">
    <source>
        <dbReference type="EMBL" id="SIT55900.1"/>
    </source>
</evidence>
<sequence>MLSPAVSPAVAPIAFNKLADVLRLFQGRTAASPGWIQSLREGRGGAMIALGIGLATKKQPATSVWLRIGATSGLALTVWKQLDSLQPSSVISPGRSMFSRGAVVSVA</sequence>
<gene>
    <name evidence="1" type="ORF">BQ8794_240107</name>
</gene>
<reference evidence="2" key="1">
    <citation type="submission" date="2017-01" db="EMBL/GenBank/DDBJ databases">
        <authorList>
            <person name="Brunel B."/>
        </authorList>
    </citation>
    <scope>NUCLEOTIDE SEQUENCE [LARGE SCALE GENOMIC DNA]</scope>
</reference>
<dbReference type="Proteomes" id="UP000188388">
    <property type="component" value="Unassembled WGS sequence"/>
</dbReference>
<dbReference type="AlphaFoldDB" id="A0A1R3V9F0"/>
<name>A0A1R3V9F0_9HYPH</name>
<dbReference type="STRING" id="1631249.BQ8794_240107"/>
<evidence type="ECO:0000313" key="2">
    <source>
        <dbReference type="Proteomes" id="UP000188388"/>
    </source>
</evidence>
<dbReference type="EMBL" id="FTPD01000017">
    <property type="protein sequence ID" value="SIT55900.1"/>
    <property type="molecule type" value="Genomic_DNA"/>
</dbReference>
<organism evidence="1 2">
    <name type="scientific">Mesorhizobium prunaredense</name>
    <dbReference type="NCBI Taxonomy" id="1631249"/>
    <lineage>
        <taxon>Bacteria</taxon>
        <taxon>Pseudomonadati</taxon>
        <taxon>Pseudomonadota</taxon>
        <taxon>Alphaproteobacteria</taxon>
        <taxon>Hyphomicrobiales</taxon>
        <taxon>Phyllobacteriaceae</taxon>
        <taxon>Mesorhizobium</taxon>
    </lineage>
</organism>
<protein>
    <submittedName>
        <fullName evidence="1">Uncharacterized protein</fullName>
    </submittedName>
</protein>